<keyword evidence="4" id="KW-1185">Reference proteome</keyword>
<evidence type="ECO:0000313" key="5">
    <source>
        <dbReference type="RefSeq" id="XP_065672526.1"/>
    </source>
</evidence>
<dbReference type="PANTHER" id="PTHR14024">
    <property type="entry name" value="PERILIPIN"/>
    <property type="match status" value="1"/>
</dbReference>
<dbReference type="RefSeq" id="XP_065672526.1">
    <property type="nucleotide sequence ID" value="XM_065816454.1"/>
</dbReference>
<comment type="similarity">
    <text evidence="2">Belongs to the perilipin family.</text>
</comment>
<evidence type="ECO:0000256" key="3">
    <source>
        <dbReference type="ARBA" id="ARBA00022677"/>
    </source>
</evidence>
<dbReference type="InterPro" id="IPR004279">
    <property type="entry name" value="Perilipin"/>
</dbReference>
<proteinExistence type="inferred from homology"/>
<name>A0ABM4DDP2_HYDVU</name>
<evidence type="ECO:0000313" key="4">
    <source>
        <dbReference type="Proteomes" id="UP001652625"/>
    </source>
</evidence>
<reference evidence="5" key="1">
    <citation type="submission" date="2025-08" db="UniProtKB">
        <authorList>
            <consortium name="RefSeq"/>
        </authorList>
    </citation>
    <scope>IDENTIFICATION</scope>
</reference>
<evidence type="ECO:0000256" key="1">
    <source>
        <dbReference type="ARBA" id="ARBA00004502"/>
    </source>
</evidence>
<organism evidence="4 5">
    <name type="scientific">Hydra vulgaris</name>
    <name type="common">Hydra</name>
    <name type="synonym">Hydra attenuata</name>
    <dbReference type="NCBI Taxonomy" id="6087"/>
    <lineage>
        <taxon>Eukaryota</taxon>
        <taxon>Metazoa</taxon>
        <taxon>Cnidaria</taxon>
        <taxon>Hydrozoa</taxon>
        <taxon>Hydroidolina</taxon>
        <taxon>Anthoathecata</taxon>
        <taxon>Aplanulata</taxon>
        <taxon>Hydridae</taxon>
        <taxon>Hydra</taxon>
    </lineage>
</organism>
<accession>A0ABM4DDP2</accession>
<dbReference type="PANTHER" id="PTHR14024:SF49">
    <property type="entry name" value="LIPID STORAGE DROPLETS SURFACE-BINDING PROTEIN 1"/>
    <property type="match status" value="1"/>
</dbReference>
<gene>
    <name evidence="5" type="primary">LOC100213905</name>
</gene>
<protein>
    <submittedName>
        <fullName evidence="5">Uncharacterized protein LOC100213905</fullName>
    </submittedName>
</protein>
<dbReference type="Proteomes" id="UP001652625">
    <property type="component" value="Chromosome 13"/>
</dbReference>
<sequence>MELDSGASTNGEELPKTFQERLSEIPTYTMTLSQLQSWYTSIKDRNAILKSAINTGENYANRLAAAAKPVVIAATNTALKVAKPVVGEISDPVAALDSCASEVLAKVQEKAPFIKQTPKEIAEHAKEKAQETSSYVLDKLTLSNVGQETTKQLDNVVSFSELMVEIVFPTDGKNAEDLKEIEKAEEDEDKGLVVRAANLKDKTIRRGTRKLMTYQPVKTAVDMVQYTQARIMEMTEKLKQGSNYVTVKSLETKNDIEAKIPEIKKVVEENLTTGSEFLTNNWDYIYQTTMYIPKKAIQVTGEVYISAQEIVFAYSKAHSLTEIPHAVVEMVEKYYKSLKSENLPDLKDKAVAFVYVPAHVVSEYIRSTKVVQWFMPENLETEMVQVVEEDTKM</sequence>
<evidence type="ECO:0000256" key="2">
    <source>
        <dbReference type="ARBA" id="ARBA00006311"/>
    </source>
</evidence>
<dbReference type="GeneID" id="100213905"/>
<dbReference type="Pfam" id="PF03036">
    <property type="entry name" value="Perilipin"/>
    <property type="match status" value="1"/>
</dbReference>
<comment type="subcellular location">
    <subcellularLocation>
        <location evidence="1">Lipid droplet</location>
    </subcellularLocation>
</comment>
<keyword evidence="3" id="KW-0551">Lipid droplet</keyword>